<gene>
    <name evidence="1" type="ORF">NCTC13533_02349</name>
</gene>
<evidence type="ECO:0000313" key="2">
    <source>
        <dbReference type="Proteomes" id="UP000255224"/>
    </source>
</evidence>
<protein>
    <recommendedName>
        <fullName evidence="3">DUF4256 family protein</fullName>
    </recommendedName>
</protein>
<dbReference type="Proteomes" id="UP000255224">
    <property type="component" value="Unassembled WGS sequence"/>
</dbReference>
<sequence>MNNKILTPEQSENFLKVLKARFEKNMSRHKGLSWEKIQPKLEAAPEKLWSLNKNGGNGR</sequence>
<dbReference type="AlphaFoldDB" id="A0A376DWS3"/>
<proteinExistence type="predicted"/>
<evidence type="ECO:0008006" key="3">
    <source>
        <dbReference type="Google" id="ProtNLM"/>
    </source>
</evidence>
<reference evidence="1 2" key="1">
    <citation type="submission" date="2018-06" db="EMBL/GenBank/DDBJ databases">
        <authorList>
            <consortium name="Pathogen Informatics"/>
            <person name="Doyle S."/>
        </authorList>
    </citation>
    <scope>NUCLEOTIDE SEQUENCE [LARGE SCALE GENOMIC DNA]</scope>
    <source>
        <strain evidence="1 2">NCTC13533</strain>
    </source>
</reference>
<dbReference type="InterPro" id="IPR025352">
    <property type="entry name" value="DUF4256"/>
</dbReference>
<dbReference type="EMBL" id="UFVQ01000003">
    <property type="protein sequence ID" value="STC97112.1"/>
    <property type="molecule type" value="Genomic_DNA"/>
</dbReference>
<organism evidence="1 2">
    <name type="scientific">Chryseobacterium carnipullorum</name>
    <dbReference type="NCBI Taxonomy" id="1124835"/>
    <lineage>
        <taxon>Bacteria</taxon>
        <taxon>Pseudomonadati</taxon>
        <taxon>Bacteroidota</taxon>
        <taxon>Flavobacteriia</taxon>
        <taxon>Flavobacteriales</taxon>
        <taxon>Weeksellaceae</taxon>
        <taxon>Chryseobacterium group</taxon>
        <taxon>Chryseobacterium</taxon>
    </lineage>
</organism>
<evidence type="ECO:0000313" key="1">
    <source>
        <dbReference type="EMBL" id="STC97112.1"/>
    </source>
</evidence>
<accession>A0A376DWS3</accession>
<dbReference type="Pfam" id="PF14066">
    <property type="entry name" value="DUF4256"/>
    <property type="match status" value="1"/>
</dbReference>
<name>A0A376DWS3_CHRCU</name>